<evidence type="ECO:0000256" key="5">
    <source>
        <dbReference type="ARBA" id="ARBA00022927"/>
    </source>
</evidence>
<dbReference type="GO" id="GO:0005829">
    <property type="term" value="C:cytosol"/>
    <property type="evidence" value="ECO:0007669"/>
    <property type="project" value="GOC"/>
</dbReference>
<dbReference type="AlphaFoldDB" id="A0A812EWB2"/>
<evidence type="ECO:0000256" key="7">
    <source>
        <dbReference type="ARBA" id="ARBA00023034"/>
    </source>
</evidence>
<sequence>MVVVHGPNLLSGRLLFLCRPSQVTMLTPYGPVIQPKTQQGIWWPVGVKIVMLGLVRRKLTNMHGHFRSSVWDPVLIIAQIICMQCVYYTSAGFWLYFTSYVGNFDRRLSQIFTQSDLDLWEGTGRTNAIGFALNSLTCAFGLRFIVQRTKQCLDFAATVHLIHFICCWSYNSRVPHNIYWWVTNIISLILMTVIGEFLCLRSEMKAIPVSMGPKADL</sequence>
<feature type="transmembrane region" description="Helical" evidence="9">
    <location>
        <begin position="178"/>
        <end position="200"/>
    </location>
</feature>
<evidence type="ECO:0000313" key="11">
    <source>
        <dbReference type="Proteomes" id="UP000597762"/>
    </source>
</evidence>
<evidence type="ECO:0000256" key="3">
    <source>
        <dbReference type="ARBA" id="ARBA00022448"/>
    </source>
</evidence>
<dbReference type="PANTHER" id="PTHR12952:SF0">
    <property type="entry name" value="PROTEIN SYS1 HOMOLOG"/>
    <property type="match status" value="1"/>
</dbReference>
<keyword evidence="7" id="KW-0333">Golgi apparatus</keyword>
<dbReference type="GO" id="GO:0043001">
    <property type="term" value="P:Golgi to plasma membrane protein transport"/>
    <property type="evidence" value="ECO:0007669"/>
    <property type="project" value="TreeGrafter"/>
</dbReference>
<proteinExistence type="inferred from homology"/>
<dbReference type="InterPro" id="IPR019185">
    <property type="entry name" value="Integral_membrane_SYS1-rel"/>
</dbReference>
<evidence type="ECO:0000256" key="1">
    <source>
        <dbReference type="ARBA" id="ARBA00004653"/>
    </source>
</evidence>
<dbReference type="EMBL" id="CAHIKZ030005601">
    <property type="protein sequence ID" value="CAE1331352.1"/>
    <property type="molecule type" value="Genomic_DNA"/>
</dbReference>
<name>A0A812EWB2_ACAPH</name>
<evidence type="ECO:0000313" key="10">
    <source>
        <dbReference type="EMBL" id="CAE1331352.1"/>
    </source>
</evidence>
<evidence type="ECO:0000256" key="9">
    <source>
        <dbReference type="SAM" id="Phobius"/>
    </source>
</evidence>
<keyword evidence="11" id="KW-1185">Reference proteome</keyword>
<dbReference type="OrthoDB" id="542931at2759"/>
<evidence type="ECO:0000256" key="4">
    <source>
        <dbReference type="ARBA" id="ARBA00022692"/>
    </source>
</evidence>
<keyword evidence="4 9" id="KW-0812">Transmembrane</keyword>
<comment type="similarity">
    <text evidence="2">Belongs to the SYS1 family.</text>
</comment>
<gene>
    <name evidence="10" type="ORF">SPHA_80550</name>
</gene>
<evidence type="ECO:0000256" key="8">
    <source>
        <dbReference type="ARBA" id="ARBA00023136"/>
    </source>
</evidence>
<dbReference type="GO" id="GO:0000139">
    <property type="term" value="C:Golgi membrane"/>
    <property type="evidence" value="ECO:0007669"/>
    <property type="project" value="UniProtKB-SubCell"/>
</dbReference>
<dbReference type="GO" id="GO:0034067">
    <property type="term" value="P:protein localization to Golgi apparatus"/>
    <property type="evidence" value="ECO:0007669"/>
    <property type="project" value="TreeGrafter"/>
</dbReference>
<keyword evidence="6 9" id="KW-1133">Transmembrane helix</keyword>
<organism evidence="10 11">
    <name type="scientific">Acanthosepion pharaonis</name>
    <name type="common">Pharaoh cuttlefish</name>
    <name type="synonym">Sepia pharaonis</name>
    <dbReference type="NCBI Taxonomy" id="158019"/>
    <lineage>
        <taxon>Eukaryota</taxon>
        <taxon>Metazoa</taxon>
        <taxon>Spiralia</taxon>
        <taxon>Lophotrochozoa</taxon>
        <taxon>Mollusca</taxon>
        <taxon>Cephalopoda</taxon>
        <taxon>Coleoidea</taxon>
        <taxon>Decapodiformes</taxon>
        <taxon>Sepiida</taxon>
        <taxon>Sepiina</taxon>
        <taxon>Sepiidae</taxon>
        <taxon>Acanthosepion</taxon>
    </lineage>
</organism>
<protein>
    <submittedName>
        <fullName evidence="10">SYS1</fullName>
    </submittedName>
</protein>
<dbReference type="Proteomes" id="UP000597762">
    <property type="component" value="Unassembled WGS sequence"/>
</dbReference>
<reference evidence="10" key="1">
    <citation type="submission" date="2021-01" db="EMBL/GenBank/DDBJ databases">
        <authorList>
            <person name="Li R."/>
            <person name="Bekaert M."/>
        </authorList>
    </citation>
    <scope>NUCLEOTIDE SEQUENCE</scope>
    <source>
        <strain evidence="10">Farmed</strain>
    </source>
</reference>
<feature type="transmembrane region" description="Helical" evidence="9">
    <location>
        <begin position="71"/>
        <end position="97"/>
    </location>
</feature>
<feature type="transmembrane region" description="Helical" evidence="9">
    <location>
        <begin position="128"/>
        <end position="146"/>
    </location>
</feature>
<dbReference type="GO" id="GO:0005802">
    <property type="term" value="C:trans-Golgi network"/>
    <property type="evidence" value="ECO:0007669"/>
    <property type="project" value="TreeGrafter"/>
</dbReference>
<accession>A0A812EWB2</accession>
<dbReference type="PANTHER" id="PTHR12952">
    <property type="entry name" value="SYS1"/>
    <property type="match status" value="1"/>
</dbReference>
<evidence type="ECO:0000256" key="6">
    <source>
        <dbReference type="ARBA" id="ARBA00022989"/>
    </source>
</evidence>
<evidence type="ECO:0000256" key="2">
    <source>
        <dbReference type="ARBA" id="ARBA00008160"/>
    </source>
</evidence>
<comment type="caution">
    <text evidence="10">The sequence shown here is derived from an EMBL/GenBank/DDBJ whole genome shotgun (WGS) entry which is preliminary data.</text>
</comment>
<keyword evidence="8 9" id="KW-0472">Membrane</keyword>
<comment type="subcellular location">
    <subcellularLocation>
        <location evidence="1">Golgi apparatus membrane</location>
        <topology evidence="1">Multi-pass membrane protein</topology>
    </subcellularLocation>
</comment>
<dbReference type="GO" id="GO:0006895">
    <property type="term" value="P:Golgi to endosome transport"/>
    <property type="evidence" value="ECO:0007669"/>
    <property type="project" value="TreeGrafter"/>
</dbReference>
<keyword evidence="5" id="KW-0653">Protein transport</keyword>
<dbReference type="Pfam" id="PF09801">
    <property type="entry name" value="SYS1"/>
    <property type="match status" value="1"/>
</dbReference>
<keyword evidence="3" id="KW-0813">Transport</keyword>